<protein>
    <submittedName>
        <fullName evidence="7">Cu(I)-responsive transcriptional regulator</fullName>
    </submittedName>
</protein>
<dbReference type="Gene3D" id="1.10.1660.10">
    <property type="match status" value="1"/>
</dbReference>
<evidence type="ECO:0000313" key="8">
    <source>
        <dbReference type="Proteomes" id="UP001620597"/>
    </source>
</evidence>
<keyword evidence="3" id="KW-0805">Transcription regulation</keyword>
<dbReference type="SMART" id="SM00422">
    <property type="entry name" value="HTH_MERR"/>
    <property type="match status" value="1"/>
</dbReference>
<dbReference type="PROSITE" id="PS50937">
    <property type="entry name" value="HTH_MERR_2"/>
    <property type="match status" value="1"/>
</dbReference>
<proteinExistence type="predicted"/>
<keyword evidence="5" id="KW-0804">Transcription</keyword>
<dbReference type="InterPro" id="IPR015358">
    <property type="entry name" value="Tscrpt_reg_MerR_DNA-bd"/>
</dbReference>
<comment type="subcellular location">
    <subcellularLocation>
        <location evidence="1">Cytoplasm</location>
    </subcellularLocation>
</comment>
<accession>A0ABW8NFN2</accession>
<dbReference type="Pfam" id="PF00376">
    <property type="entry name" value="MerR"/>
    <property type="match status" value="1"/>
</dbReference>
<evidence type="ECO:0000256" key="4">
    <source>
        <dbReference type="ARBA" id="ARBA00023125"/>
    </source>
</evidence>
<dbReference type="InterPro" id="IPR000551">
    <property type="entry name" value="MerR-type_HTH_dom"/>
</dbReference>
<dbReference type="PANTHER" id="PTHR30204">
    <property type="entry name" value="REDOX-CYCLING DRUG-SENSING TRANSCRIPTIONAL ACTIVATOR SOXR"/>
    <property type="match status" value="1"/>
</dbReference>
<comment type="caution">
    <text evidence="7">The sequence shown here is derived from an EMBL/GenBank/DDBJ whole genome shotgun (WGS) entry which is preliminary data.</text>
</comment>
<sequence length="138" mass="15499">MNIGAAASASGISAKMIRYYESIGLIQPAARSAAGYRRYREQDIHTLKFIHRARGMGFPVEKTRELLTLWQDQSRHSEDVKRLATDHITVLNQKIAELQSMVNSLQSLVSCCAGDDRPDCPILEDIANPEHIDESNHH</sequence>
<dbReference type="SUPFAM" id="SSF46955">
    <property type="entry name" value="Putative DNA-binding domain"/>
    <property type="match status" value="1"/>
</dbReference>
<evidence type="ECO:0000256" key="1">
    <source>
        <dbReference type="ARBA" id="ARBA00004496"/>
    </source>
</evidence>
<evidence type="ECO:0000313" key="7">
    <source>
        <dbReference type="EMBL" id="MFK4751763.1"/>
    </source>
</evidence>
<evidence type="ECO:0000256" key="3">
    <source>
        <dbReference type="ARBA" id="ARBA00023015"/>
    </source>
</evidence>
<dbReference type="RefSeq" id="WP_369856454.1">
    <property type="nucleotide sequence ID" value="NZ_JBBKTX010000004.1"/>
</dbReference>
<organism evidence="7 8">
    <name type="scientific">Oceanobacter antarcticus</name>
    <dbReference type="NCBI Taxonomy" id="3133425"/>
    <lineage>
        <taxon>Bacteria</taxon>
        <taxon>Pseudomonadati</taxon>
        <taxon>Pseudomonadota</taxon>
        <taxon>Gammaproteobacteria</taxon>
        <taxon>Oceanospirillales</taxon>
        <taxon>Oceanospirillaceae</taxon>
        <taxon>Oceanobacter</taxon>
    </lineage>
</organism>
<dbReference type="PRINTS" id="PR00040">
    <property type="entry name" value="HTHMERR"/>
</dbReference>
<keyword evidence="8" id="KW-1185">Reference proteome</keyword>
<feature type="domain" description="HTH merR-type" evidence="6">
    <location>
        <begin position="1"/>
        <end position="69"/>
    </location>
</feature>
<dbReference type="Pfam" id="PF09278">
    <property type="entry name" value="MerR-DNA-bind"/>
    <property type="match status" value="1"/>
</dbReference>
<name>A0ABW8NFN2_9GAMM</name>
<dbReference type="InterPro" id="IPR047057">
    <property type="entry name" value="MerR_fam"/>
</dbReference>
<dbReference type="InterPro" id="IPR009061">
    <property type="entry name" value="DNA-bd_dom_put_sf"/>
</dbReference>
<dbReference type="InterPro" id="IPR011789">
    <property type="entry name" value="CueR"/>
</dbReference>
<reference evidence="7 8" key="1">
    <citation type="submission" date="2024-03" db="EMBL/GenBank/DDBJ databases">
        <title>High-quality draft genome sequence of Oceanobacter sp. wDCs-4.</title>
        <authorList>
            <person name="Dong C."/>
        </authorList>
    </citation>
    <scope>NUCLEOTIDE SEQUENCE [LARGE SCALE GENOMIC DNA]</scope>
    <source>
        <strain evidence="8">wDCs-4</strain>
    </source>
</reference>
<gene>
    <name evidence="7" type="primary">cueR</name>
    <name evidence="7" type="ORF">WG929_04980</name>
</gene>
<dbReference type="NCBIfam" id="TIGR02044">
    <property type="entry name" value="CueR"/>
    <property type="match status" value="1"/>
</dbReference>
<dbReference type="PROSITE" id="PS00552">
    <property type="entry name" value="HTH_MERR_1"/>
    <property type="match status" value="1"/>
</dbReference>
<keyword evidence="2" id="KW-0963">Cytoplasm</keyword>
<evidence type="ECO:0000259" key="6">
    <source>
        <dbReference type="PROSITE" id="PS50937"/>
    </source>
</evidence>
<evidence type="ECO:0000256" key="2">
    <source>
        <dbReference type="ARBA" id="ARBA00022490"/>
    </source>
</evidence>
<dbReference type="EMBL" id="JBBKTX010000004">
    <property type="protein sequence ID" value="MFK4751763.1"/>
    <property type="molecule type" value="Genomic_DNA"/>
</dbReference>
<keyword evidence="4" id="KW-0238">DNA-binding</keyword>
<evidence type="ECO:0000256" key="5">
    <source>
        <dbReference type="ARBA" id="ARBA00023163"/>
    </source>
</evidence>
<dbReference type="Proteomes" id="UP001620597">
    <property type="component" value="Unassembled WGS sequence"/>
</dbReference>
<dbReference type="PANTHER" id="PTHR30204:SF94">
    <property type="entry name" value="HEAVY METAL-DEPENDENT TRANSCRIPTIONAL REGULATOR HI_0293-RELATED"/>
    <property type="match status" value="1"/>
</dbReference>